<keyword evidence="2" id="KW-0238">DNA-binding</keyword>
<name>A0ABM7MTM8_9BURK</name>
<keyword evidence="6" id="KW-1185">Reference proteome</keyword>
<feature type="domain" description="HTH araC/xylS-type" evidence="4">
    <location>
        <begin position="106"/>
        <end position="202"/>
    </location>
</feature>
<dbReference type="SUPFAM" id="SSF46689">
    <property type="entry name" value="Homeodomain-like"/>
    <property type="match status" value="1"/>
</dbReference>
<sequence length="215" mass="22983">MALPAIVLHAWQHTSTNTDSTVILPDGCCDLILRATPGQRPRWFVTALADAAYEVPGTVGEAFWGFRLHPGAQIDEAMLIDALQACPLHSAQDALPWLDACVRLDARVVQALHSLSASATVAVAARQLGVSERSLQRLVFAATGRPPTYWKCLARVRRAAASLAHTPTLAACAADHGFADQAHMTREFQRWLGRTPSGVLASPELLAVVAASGYA</sequence>
<dbReference type="Gene3D" id="1.10.10.60">
    <property type="entry name" value="Homeodomain-like"/>
    <property type="match status" value="1"/>
</dbReference>
<dbReference type="Pfam" id="PF12833">
    <property type="entry name" value="HTH_18"/>
    <property type="match status" value="1"/>
</dbReference>
<dbReference type="InterPro" id="IPR050204">
    <property type="entry name" value="AraC_XylS_family_regulators"/>
</dbReference>
<evidence type="ECO:0000313" key="6">
    <source>
        <dbReference type="Proteomes" id="UP000824366"/>
    </source>
</evidence>
<accession>A0ABM7MTM8</accession>
<dbReference type="PROSITE" id="PS01124">
    <property type="entry name" value="HTH_ARAC_FAMILY_2"/>
    <property type="match status" value="1"/>
</dbReference>
<dbReference type="SMART" id="SM00342">
    <property type="entry name" value="HTH_ARAC"/>
    <property type="match status" value="1"/>
</dbReference>
<organism evidence="5 6">
    <name type="scientific">Rhodoferax lithotrophicus</name>
    <dbReference type="NCBI Taxonomy" id="2798804"/>
    <lineage>
        <taxon>Bacteria</taxon>
        <taxon>Pseudomonadati</taxon>
        <taxon>Pseudomonadota</taxon>
        <taxon>Betaproteobacteria</taxon>
        <taxon>Burkholderiales</taxon>
        <taxon>Comamonadaceae</taxon>
        <taxon>Rhodoferax</taxon>
    </lineage>
</organism>
<gene>
    <name evidence="5" type="ORF">MIZ03_4608</name>
</gene>
<proteinExistence type="predicted"/>
<evidence type="ECO:0000313" key="5">
    <source>
        <dbReference type="EMBL" id="BCO29684.1"/>
    </source>
</evidence>
<dbReference type="PANTHER" id="PTHR46796">
    <property type="entry name" value="HTH-TYPE TRANSCRIPTIONAL ACTIVATOR RHAS-RELATED"/>
    <property type="match status" value="1"/>
</dbReference>
<keyword evidence="3" id="KW-0804">Transcription</keyword>
<dbReference type="InterPro" id="IPR018060">
    <property type="entry name" value="HTH_AraC"/>
</dbReference>
<dbReference type="EMBL" id="AP024238">
    <property type="protein sequence ID" value="BCO29684.1"/>
    <property type="molecule type" value="Genomic_DNA"/>
</dbReference>
<dbReference type="RefSeq" id="WP_223905925.1">
    <property type="nucleotide sequence ID" value="NZ_AP024238.1"/>
</dbReference>
<evidence type="ECO:0000259" key="4">
    <source>
        <dbReference type="PROSITE" id="PS01124"/>
    </source>
</evidence>
<keyword evidence="1" id="KW-0805">Transcription regulation</keyword>
<protein>
    <recommendedName>
        <fullName evidence="4">HTH araC/xylS-type domain-containing protein</fullName>
    </recommendedName>
</protein>
<dbReference type="Proteomes" id="UP000824366">
    <property type="component" value="Chromosome"/>
</dbReference>
<evidence type="ECO:0000256" key="3">
    <source>
        <dbReference type="ARBA" id="ARBA00023163"/>
    </source>
</evidence>
<evidence type="ECO:0000256" key="2">
    <source>
        <dbReference type="ARBA" id="ARBA00023125"/>
    </source>
</evidence>
<reference evidence="5 6" key="1">
    <citation type="journal article" date="2021" name="Microbiol. Spectr.">
        <title>A Single Bacterium Capable of Oxidation and Reduction of Iron at Circumneutral pH.</title>
        <authorList>
            <person name="Kato S."/>
            <person name="Ohkuma M."/>
        </authorList>
    </citation>
    <scope>NUCLEOTIDE SEQUENCE [LARGE SCALE GENOMIC DNA]</scope>
    <source>
        <strain evidence="5 6">MIZ03</strain>
    </source>
</reference>
<dbReference type="PANTHER" id="PTHR46796:SF15">
    <property type="entry name" value="BLL1074 PROTEIN"/>
    <property type="match status" value="1"/>
</dbReference>
<dbReference type="InterPro" id="IPR009057">
    <property type="entry name" value="Homeodomain-like_sf"/>
</dbReference>
<evidence type="ECO:0000256" key="1">
    <source>
        <dbReference type="ARBA" id="ARBA00023015"/>
    </source>
</evidence>